<feature type="domain" description="D-glucuronyl C5-epimerase C-terminal" evidence="1">
    <location>
        <begin position="114"/>
        <end position="262"/>
    </location>
</feature>
<evidence type="ECO:0000259" key="1">
    <source>
        <dbReference type="Pfam" id="PF06662"/>
    </source>
</evidence>
<reference evidence="2 3" key="1">
    <citation type="submission" date="2020-07" db="EMBL/GenBank/DDBJ databases">
        <title>Genomic Encyclopedia of Type Strains, Phase IV (KMG-V): Genome sequencing to study the core and pangenomes of soil and plant-associated prokaryotes.</title>
        <authorList>
            <person name="Whitman W."/>
        </authorList>
    </citation>
    <scope>NUCLEOTIDE SEQUENCE [LARGE SCALE GENOMIC DNA]</scope>
    <source>
        <strain evidence="2 3">C9</strain>
    </source>
</reference>
<dbReference type="RefSeq" id="WP_181521458.1">
    <property type="nucleotide sequence ID" value="NZ_JACDUM010000001.1"/>
</dbReference>
<dbReference type="InterPro" id="IPR010598">
    <property type="entry name" value="C5-epim_C"/>
</dbReference>
<gene>
    <name evidence="2" type="ORF">HNP91_000644</name>
</gene>
<dbReference type="PANTHER" id="PTHR13174">
    <property type="entry name" value="D-GLUCURONYL C5-EPIMERASE"/>
    <property type="match status" value="1"/>
</dbReference>
<dbReference type="AlphaFoldDB" id="A0A7J9PEH6"/>
<dbReference type="PANTHER" id="PTHR13174:SF3">
    <property type="entry name" value="D-GLUCURONYL C5-EPIMERASE"/>
    <property type="match status" value="1"/>
</dbReference>
<evidence type="ECO:0000313" key="2">
    <source>
        <dbReference type="EMBL" id="MBA2859849.1"/>
    </source>
</evidence>
<dbReference type="InterPro" id="IPR039721">
    <property type="entry name" value="C5-epimerase"/>
</dbReference>
<dbReference type="Pfam" id="PF06662">
    <property type="entry name" value="C5-epim_C"/>
    <property type="match status" value="1"/>
</dbReference>
<comment type="caution">
    <text evidence="2">The sequence shown here is derived from an EMBL/GenBank/DDBJ whole genome shotgun (WGS) entry which is preliminary data.</text>
</comment>
<name>A0A7J9PEH6_METMI</name>
<dbReference type="EMBL" id="JACDUM010000001">
    <property type="protein sequence ID" value="MBA2859849.1"/>
    <property type="molecule type" value="Genomic_DNA"/>
</dbReference>
<dbReference type="GO" id="GO:0015012">
    <property type="term" value="P:heparan sulfate proteoglycan biosynthetic process"/>
    <property type="evidence" value="ECO:0007669"/>
    <property type="project" value="InterPro"/>
</dbReference>
<proteinExistence type="predicted"/>
<accession>A0A7J9PEH6</accession>
<dbReference type="GO" id="GO:0047464">
    <property type="term" value="F:heparosan-N-sulfate-glucuronate 5-epimerase activity"/>
    <property type="evidence" value="ECO:0007669"/>
    <property type="project" value="InterPro"/>
</dbReference>
<dbReference type="Proteomes" id="UP000568063">
    <property type="component" value="Unassembled WGS sequence"/>
</dbReference>
<sequence>MSTVKYPPIIPELDYSGSDQTKINTSNFKYFLLSTFFYERVKLDEKIYLKLAFSGKLHYMPLFTMTKALAHYNDSDYENFEKVSKALINSMDKYGWLHENLMQLPGHPKKFKSYSALNNGRGLGVLIRYYSKHPSAELLDKIKNVLKSFEILSSEGGVLSKDGEYLEYSWGDNSPIVWNGFMSALIGLYDCYLHGPKEVRDTSKELFDKGIEKLVFRQDELFIKINNFEWIKYDDNKLYFADGPYIKIETRQLEYLSNIDKRLEKSLIKIKEIGKKYPKMASRYEYYYFIKKRLMK</sequence>
<protein>
    <recommendedName>
        <fullName evidence="1">D-glucuronyl C5-epimerase C-terminal domain-containing protein</fullName>
    </recommendedName>
</protein>
<evidence type="ECO:0000313" key="3">
    <source>
        <dbReference type="Proteomes" id="UP000568063"/>
    </source>
</evidence>
<organism evidence="2 3">
    <name type="scientific">Methanococcus maripaludis</name>
    <name type="common">Methanococcus deltae</name>
    <dbReference type="NCBI Taxonomy" id="39152"/>
    <lineage>
        <taxon>Archaea</taxon>
        <taxon>Methanobacteriati</taxon>
        <taxon>Methanobacteriota</taxon>
        <taxon>Methanomada group</taxon>
        <taxon>Methanococci</taxon>
        <taxon>Methanococcales</taxon>
        <taxon>Methanococcaceae</taxon>
        <taxon>Methanococcus</taxon>
    </lineage>
</organism>